<dbReference type="Pfam" id="PF00825">
    <property type="entry name" value="Ribonuclease_P"/>
    <property type="match status" value="1"/>
</dbReference>
<dbReference type="Gene3D" id="3.30.230.10">
    <property type="match status" value="1"/>
</dbReference>
<comment type="caution">
    <text evidence="10">The sequence shown here is derived from an EMBL/GenBank/DDBJ whole genome shotgun (WGS) entry which is preliminary data.</text>
</comment>
<keyword evidence="4 7" id="KW-0255">Endonuclease</keyword>
<dbReference type="AlphaFoldDB" id="A0A370L8R4"/>
<dbReference type="SUPFAM" id="SSF54211">
    <property type="entry name" value="Ribosomal protein S5 domain 2-like"/>
    <property type="match status" value="1"/>
</dbReference>
<keyword evidence="6 7" id="KW-0694">RNA-binding</keyword>
<dbReference type="EC" id="3.1.26.5" evidence="7 8"/>
<evidence type="ECO:0000256" key="9">
    <source>
        <dbReference type="SAM" id="MobiDB-lite"/>
    </source>
</evidence>
<dbReference type="InterPro" id="IPR020539">
    <property type="entry name" value="RNase_P_CS"/>
</dbReference>
<feature type="compositionally biased region" description="Basic and acidic residues" evidence="9">
    <location>
        <begin position="10"/>
        <end position="19"/>
    </location>
</feature>
<accession>A0A370L8R4</accession>
<comment type="subunit">
    <text evidence="7">Consists of a catalytic RNA component (M1 or rnpB) and a protein subunit.</text>
</comment>
<dbReference type="OrthoDB" id="9810867at2"/>
<protein>
    <recommendedName>
        <fullName evidence="7 8">Ribonuclease P protein component</fullName>
        <shortName evidence="7">RNase P protein</shortName>
        <shortName evidence="7">RNaseP protein</shortName>
        <ecNumber evidence="7 8">3.1.26.5</ecNumber>
    </recommendedName>
    <alternativeName>
        <fullName evidence="7">Protein C5</fullName>
    </alternativeName>
</protein>
<evidence type="ECO:0000256" key="7">
    <source>
        <dbReference type="HAMAP-Rule" id="MF_00227"/>
    </source>
</evidence>
<evidence type="ECO:0000313" key="11">
    <source>
        <dbReference type="Proteomes" id="UP000255207"/>
    </source>
</evidence>
<comment type="catalytic activity">
    <reaction evidence="7">
        <text>Endonucleolytic cleavage of RNA, removing 5'-extranucleotides from tRNA precursor.</text>
        <dbReference type="EC" id="3.1.26.5"/>
    </reaction>
</comment>
<dbReference type="InterPro" id="IPR000100">
    <property type="entry name" value="RNase_P"/>
</dbReference>
<evidence type="ECO:0000256" key="5">
    <source>
        <dbReference type="ARBA" id="ARBA00022801"/>
    </source>
</evidence>
<evidence type="ECO:0000256" key="2">
    <source>
        <dbReference type="ARBA" id="ARBA00022694"/>
    </source>
</evidence>
<reference evidence="11" key="1">
    <citation type="submission" date="2018-07" db="EMBL/GenBank/DDBJ databases">
        <authorList>
            <person name="Safronova V.I."/>
            <person name="Chirak E.R."/>
            <person name="Sazanova A.L."/>
        </authorList>
    </citation>
    <scope>NUCLEOTIDE SEQUENCE [LARGE SCALE GENOMIC DNA]</scope>
    <source>
        <strain evidence="11">RCAM04685</strain>
    </source>
</reference>
<dbReference type="RefSeq" id="WP_114828670.1">
    <property type="nucleotide sequence ID" value="NZ_QQTO01000001.1"/>
</dbReference>
<comment type="function">
    <text evidence="1 7">RNaseP catalyzes the removal of the 5'-leader sequence from pre-tRNA to produce the mature 5'-terminus. It can also cleave other RNA substrates such as 4.5S RNA. The protein component plays an auxiliary but essential role in vivo by binding to the 5'-leader sequence and broadening the substrate specificity of the ribozyme.</text>
</comment>
<keyword evidence="11" id="KW-1185">Reference proteome</keyword>
<name>A0A370L8R4_9HYPH</name>
<gene>
    <name evidence="7 10" type="primary">rnpA</name>
    <name evidence="10" type="ORF">DWE98_08015</name>
</gene>
<comment type="similarity">
    <text evidence="7">Belongs to the RnpA family.</text>
</comment>
<organism evidence="10 11">
    <name type="scientific">Bosea caraganae</name>
    <dbReference type="NCBI Taxonomy" id="2763117"/>
    <lineage>
        <taxon>Bacteria</taxon>
        <taxon>Pseudomonadati</taxon>
        <taxon>Pseudomonadota</taxon>
        <taxon>Alphaproteobacteria</taxon>
        <taxon>Hyphomicrobiales</taxon>
        <taxon>Boseaceae</taxon>
        <taxon>Bosea</taxon>
    </lineage>
</organism>
<dbReference type="GO" id="GO:0004526">
    <property type="term" value="F:ribonuclease P activity"/>
    <property type="evidence" value="ECO:0007669"/>
    <property type="project" value="UniProtKB-UniRule"/>
</dbReference>
<keyword evidence="2 7" id="KW-0819">tRNA processing</keyword>
<feature type="region of interest" description="Disordered" evidence="9">
    <location>
        <begin position="135"/>
        <end position="162"/>
    </location>
</feature>
<dbReference type="EMBL" id="QQTP01000003">
    <property type="protein sequence ID" value="RDJ26788.1"/>
    <property type="molecule type" value="Genomic_DNA"/>
</dbReference>
<evidence type="ECO:0000256" key="8">
    <source>
        <dbReference type="NCBIfam" id="TIGR00188"/>
    </source>
</evidence>
<dbReference type="HAMAP" id="MF_00227">
    <property type="entry name" value="RNase_P"/>
    <property type="match status" value="1"/>
</dbReference>
<dbReference type="Proteomes" id="UP000255207">
    <property type="component" value="Unassembled WGS sequence"/>
</dbReference>
<dbReference type="InterPro" id="IPR020568">
    <property type="entry name" value="Ribosomal_Su5_D2-typ_SF"/>
</dbReference>
<dbReference type="PANTHER" id="PTHR33992">
    <property type="entry name" value="RIBONUCLEASE P PROTEIN COMPONENT"/>
    <property type="match status" value="1"/>
</dbReference>
<dbReference type="GO" id="GO:0042781">
    <property type="term" value="F:3'-tRNA processing endoribonuclease activity"/>
    <property type="evidence" value="ECO:0007669"/>
    <property type="project" value="TreeGrafter"/>
</dbReference>
<evidence type="ECO:0000313" key="10">
    <source>
        <dbReference type="EMBL" id="RDJ26788.1"/>
    </source>
</evidence>
<dbReference type="PANTHER" id="PTHR33992:SF1">
    <property type="entry name" value="RIBONUCLEASE P PROTEIN COMPONENT"/>
    <property type="match status" value="1"/>
</dbReference>
<evidence type="ECO:0000256" key="1">
    <source>
        <dbReference type="ARBA" id="ARBA00002663"/>
    </source>
</evidence>
<keyword evidence="5 7" id="KW-0378">Hydrolase</keyword>
<keyword evidence="3 7" id="KW-0540">Nuclease</keyword>
<dbReference type="GO" id="GO:0001682">
    <property type="term" value="P:tRNA 5'-leader removal"/>
    <property type="evidence" value="ECO:0007669"/>
    <property type="project" value="UniProtKB-UniRule"/>
</dbReference>
<dbReference type="InterPro" id="IPR014721">
    <property type="entry name" value="Ribsml_uS5_D2-typ_fold_subgr"/>
</dbReference>
<evidence type="ECO:0000256" key="3">
    <source>
        <dbReference type="ARBA" id="ARBA00022722"/>
    </source>
</evidence>
<evidence type="ECO:0000256" key="4">
    <source>
        <dbReference type="ARBA" id="ARBA00022759"/>
    </source>
</evidence>
<dbReference type="PROSITE" id="PS00648">
    <property type="entry name" value="RIBONUCLEASE_P"/>
    <property type="match status" value="1"/>
</dbReference>
<feature type="region of interest" description="Disordered" evidence="9">
    <location>
        <begin position="1"/>
        <end position="20"/>
    </location>
</feature>
<dbReference type="GO" id="GO:0000049">
    <property type="term" value="F:tRNA binding"/>
    <property type="evidence" value="ECO:0007669"/>
    <property type="project" value="UniProtKB-UniRule"/>
</dbReference>
<sequence length="162" mass="17902">MAASASRPEQQARDHRAPFPEDWPIAMRLARLTERREFLAAAAHGRRFRSSAFTAQVRDAGGEDGRDGLRLGLTASRKVGDAVERNRIRRRLREAAKAALADQTARDVDLVVVARRECLTTDFKTLIADLSVALDRARPVKPGRKPSDPRRAPAGSARPQSK</sequence>
<dbReference type="GO" id="GO:0030677">
    <property type="term" value="C:ribonuclease P complex"/>
    <property type="evidence" value="ECO:0007669"/>
    <property type="project" value="TreeGrafter"/>
</dbReference>
<proteinExistence type="inferred from homology"/>
<evidence type="ECO:0000256" key="6">
    <source>
        <dbReference type="ARBA" id="ARBA00022884"/>
    </source>
</evidence>
<dbReference type="NCBIfam" id="TIGR00188">
    <property type="entry name" value="rnpA"/>
    <property type="match status" value="1"/>
</dbReference>